<feature type="domain" description="NTF2-like" evidence="2">
    <location>
        <begin position="35"/>
        <end position="173"/>
    </location>
</feature>
<evidence type="ECO:0000256" key="1">
    <source>
        <dbReference type="SAM" id="SignalP"/>
    </source>
</evidence>
<name>A0ABQ9NPP0_9PEZI</name>
<evidence type="ECO:0000259" key="2">
    <source>
        <dbReference type="Pfam" id="PF26534"/>
    </source>
</evidence>
<proteinExistence type="predicted"/>
<keyword evidence="1" id="KW-0732">Signal</keyword>
<feature type="chain" id="PRO_5047522141" description="NTF2-like domain-containing protein" evidence="1">
    <location>
        <begin position="20"/>
        <end position="179"/>
    </location>
</feature>
<gene>
    <name evidence="3" type="ORF">H2201_007810</name>
</gene>
<evidence type="ECO:0000313" key="3">
    <source>
        <dbReference type="EMBL" id="KAJ9658370.1"/>
    </source>
</evidence>
<keyword evidence="4" id="KW-1185">Reference proteome</keyword>
<evidence type="ECO:0000313" key="4">
    <source>
        <dbReference type="Proteomes" id="UP001172684"/>
    </source>
</evidence>
<accession>A0ABQ9NPP0</accession>
<protein>
    <recommendedName>
        <fullName evidence="2">NTF2-like domain-containing protein</fullName>
    </recommendedName>
</protein>
<dbReference type="Pfam" id="PF26534">
    <property type="entry name" value="NTF2_7"/>
    <property type="match status" value="1"/>
</dbReference>
<dbReference type="EMBL" id="JAPDRL010000088">
    <property type="protein sequence ID" value="KAJ9658370.1"/>
    <property type="molecule type" value="Genomic_DNA"/>
</dbReference>
<reference evidence="3" key="1">
    <citation type="submission" date="2022-10" db="EMBL/GenBank/DDBJ databases">
        <title>Culturing micro-colonial fungi from biological soil crusts in the Mojave desert and describing Neophaeococcomyces mojavensis, and introducing the new genera and species Taxawa tesnikishii.</title>
        <authorList>
            <person name="Kurbessoian T."/>
            <person name="Stajich J.E."/>
        </authorList>
    </citation>
    <scope>NUCLEOTIDE SEQUENCE</scope>
    <source>
        <strain evidence="3">TK_1</strain>
    </source>
</reference>
<comment type="caution">
    <text evidence="3">The sequence shown here is derived from an EMBL/GenBank/DDBJ whole genome shotgun (WGS) entry which is preliminary data.</text>
</comment>
<organism evidence="3 4">
    <name type="scientific">Coniosporium apollinis</name>
    <dbReference type="NCBI Taxonomy" id="61459"/>
    <lineage>
        <taxon>Eukaryota</taxon>
        <taxon>Fungi</taxon>
        <taxon>Dikarya</taxon>
        <taxon>Ascomycota</taxon>
        <taxon>Pezizomycotina</taxon>
        <taxon>Dothideomycetes</taxon>
        <taxon>Dothideomycetes incertae sedis</taxon>
        <taxon>Coniosporium</taxon>
    </lineage>
</organism>
<sequence length="179" mass="19825">MLSLLVALASLFLVPFVAGSPSPDGDPGWREHKHHCVTDREAAALVPRFQELYRFADPAVADEILTDDFHEYSDSINWIIFNATKPPGAAVHTSKAEFLATWQAVQAATGPGDPFEQLNIWHSCHTITFRWISRARPYPLIGVDVLELHPKTHKIQNDYAEFNTAALLANAGCSFDCPA</sequence>
<dbReference type="Proteomes" id="UP001172684">
    <property type="component" value="Unassembled WGS sequence"/>
</dbReference>
<feature type="signal peptide" evidence="1">
    <location>
        <begin position="1"/>
        <end position="19"/>
    </location>
</feature>
<dbReference type="Gene3D" id="3.10.450.50">
    <property type="match status" value="1"/>
</dbReference>
<dbReference type="InterPro" id="IPR058645">
    <property type="entry name" value="NTF2-like_dom_7"/>
</dbReference>